<dbReference type="PROSITE" id="PS51915">
    <property type="entry name" value="ZAD"/>
    <property type="match status" value="1"/>
</dbReference>
<keyword evidence="10" id="KW-1185">Reference proteome</keyword>
<keyword evidence="4 6" id="KW-0862">Zinc</keyword>
<accession>A0A9I3GJA6</accession>
<feature type="domain" description="C2H2-type" evidence="7">
    <location>
        <begin position="345"/>
        <end position="372"/>
    </location>
</feature>
<dbReference type="GO" id="GO:0005634">
    <property type="term" value="C:nucleus"/>
    <property type="evidence" value="ECO:0007669"/>
    <property type="project" value="InterPro"/>
</dbReference>
<dbReference type="PROSITE" id="PS50157">
    <property type="entry name" value="ZINC_FINGER_C2H2_2"/>
    <property type="match status" value="5"/>
</dbReference>
<dbReference type="InterPro" id="IPR012934">
    <property type="entry name" value="Znf_AD"/>
</dbReference>
<sequence length="438" mass="50467">MEQHRGRSVSNTCRFCLCPDEEYLTPLAAAIDDTLSYADVELLTGVSIITDEHPTYVVCEQCLVQLNNFVSFRNICLSNESFFRELCLTVNEYPGTGDETAVVAQEATERLSKIDLIVVKKRSKRQTEATKNMETTEECAFDTSKEPHDYCANRIEPGEDLISDDEQHDRIDRVPQKKTVDCNALFVESMRIIRQTQLRQQQQQQQEEELALEAETSTCSVTKASRSTMKHRQLCEVCGKTVHNINDHMPTHTKEMKYVCPHCPVRMTNHGNLYRHVQAVHLKKIIKSCDVCGKGFTSQASYRSHMRAGHGIGETYQCKLCPKSFNHPGNYRVHLIRCHSDEKKFKCVTCGKQFKEKRDHRNHQRVHSDEKPFACTQCPKRFKSEYARKTHELTHSGTVFQCAYCDKAYRYKCLLSTHLKKEHPVEQEEVCVEEVLTC</sequence>
<feature type="binding site" evidence="6">
    <location>
        <position position="16"/>
    </location>
    <ligand>
        <name>Zn(2+)</name>
        <dbReference type="ChEBI" id="CHEBI:29105"/>
    </ligand>
</feature>
<dbReference type="Pfam" id="PF07776">
    <property type="entry name" value="zf-AD"/>
    <property type="match status" value="1"/>
</dbReference>
<dbReference type="SUPFAM" id="SSF57667">
    <property type="entry name" value="beta-beta-alpha zinc fingers"/>
    <property type="match status" value="3"/>
</dbReference>
<dbReference type="Proteomes" id="UP000075886">
    <property type="component" value="Unassembled WGS sequence"/>
</dbReference>
<dbReference type="GO" id="GO:0008270">
    <property type="term" value="F:zinc ion binding"/>
    <property type="evidence" value="ECO:0007669"/>
    <property type="project" value="UniProtKB-UniRule"/>
</dbReference>
<dbReference type="FunFam" id="3.30.160.60:FF:000100">
    <property type="entry name" value="Zinc finger 45-like"/>
    <property type="match status" value="1"/>
</dbReference>
<dbReference type="SUPFAM" id="SSF57716">
    <property type="entry name" value="Glucocorticoid receptor-like (DNA-binding domain)"/>
    <property type="match status" value="1"/>
</dbReference>
<evidence type="ECO:0000256" key="2">
    <source>
        <dbReference type="ARBA" id="ARBA00022737"/>
    </source>
</evidence>
<reference evidence="9" key="2">
    <citation type="submission" date="2023-03" db="UniProtKB">
        <authorList>
            <consortium name="EnsemblMetazoa"/>
        </authorList>
    </citation>
    <scope>IDENTIFICATION</scope>
    <source>
        <strain evidence="9">FAR1</strain>
    </source>
</reference>
<dbReference type="FunFam" id="3.30.160.60:FF:002753">
    <property type="entry name" value="AGAP011403-PA"/>
    <property type="match status" value="1"/>
</dbReference>
<dbReference type="Gene3D" id="3.40.1800.20">
    <property type="match status" value="1"/>
</dbReference>
<evidence type="ECO:0000313" key="10">
    <source>
        <dbReference type="Proteomes" id="UP000075886"/>
    </source>
</evidence>
<feature type="binding site" evidence="6">
    <location>
        <position position="59"/>
    </location>
    <ligand>
        <name>Zn(2+)</name>
        <dbReference type="ChEBI" id="CHEBI:29105"/>
    </ligand>
</feature>
<dbReference type="PROSITE" id="PS00028">
    <property type="entry name" value="ZINC_FINGER_C2H2_1"/>
    <property type="match status" value="5"/>
</dbReference>
<feature type="domain" description="C2H2-type" evidence="7">
    <location>
        <begin position="373"/>
        <end position="397"/>
    </location>
</feature>
<evidence type="ECO:0008006" key="11">
    <source>
        <dbReference type="Google" id="ProtNLM"/>
    </source>
</evidence>
<feature type="binding site" evidence="6">
    <location>
        <position position="62"/>
    </location>
    <ligand>
        <name>Zn(2+)</name>
        <dbReference type="ChEBI" id="CHEBI:29105"/>
    </ligand>
</feature>
<name>A0A9I3GJA6_9DIPT</name>
<dbReference type="InterPro" id="IPR036236">
    <property type="entry name" value="Znf_C2H2_sf"/>
</dbReference>
<dbReference type="Pfam" id="PF12874">
    <property type="entry name" value="zf-met"/>
    <property type="match status" value="1"/>
</dbReference>
<dbReference type="SMART" id="SM00868">
    <property type="entry name" value="zf-AD"/>
    <property type="match status" value="1"/>
</dbReference>
<dbReference type="AlphaFoldDB" id="A0A9I3GJA6"/>
<protein>
    <recommendedName>
        <fullName evidence="11">Protein krueppel</fullName>
    </recommendedName>
</protein>
<keyword evidence="1 6" id="KW-0479">Metal-binding</keyword>
<keyword evidence="3 5" id="KW-0863">Zinc-finger</keyword>
<evidence type="ECO:0000256" key="5">
    <source>
        <dbReference type="PROSITE-ProRule" id="PRU00042"/>
    </source>
</evidence>
<evidence type="ECO:0000259" key="8">
    <source>
        <dbReference type="PROSITE" id="PS51915"/>
    </source>
</evidence>
<dbReference type="PANTHER" id="PTHR24379">
    <property type="entry name" value="KRAB AND ZINC FINGER DOMAIN-CONTAINING"/>
    <property type="match status" value="1"/>
</dbReference>
<evidence type="ECO:0000313" key="9">
    <source>
        <dbReference type="EnsemblMetazoa" id="AFAF021941-PA"/>
    </source>
</evidence>
<dbReference type="EnsemblMetazoa" id="AFAF021941-RA">
    <property type="protein sequence ID" value="AFAF021941-PA"/>
    <property type="gene ID" value="AFAF021941"/>
</dbReference>
<evidence type="ECO:0000259" key="7">
    <source>
        <dbReference type="PROSITE" id="PS50157"/>
    </source>
</evidence>
<dbReference type="Pfam" id="PF00096">
    <property type="entry name" value="zf-C2H2"/>
    <property type="match status" value="2"/>
</dbReference>
<dbReference type="PANTHER" id="PTHR24379:SF121">
    <property type="entry name" value="C2H2-TYPE DOMAIN-CONTAINING PROTEIN"/>
    <property type="match status" value="1"/>
</dbReference>
<feature type="domain" description="C2H2-type" evidence="7">
    <location>
        <begin position="287"/>
        <end position="310"/>
    </location>
</feature>
<dbReference type="EMBL" id="AXCN02001670">
    <property type="status" value="NOT_ANNOTATED_CDS"/>
    <property type="molecule type" value="Genomic_DNA"/>
</dbReference>
<organism evidence="9 10">
    <name type="scientific">Anopheles farauti</name>
    <dbReference type="NCBI Taxonomy" id="69004"/>
    <lineage>
        <taxon>Eukaryota</taxon>
        <taxon>Metazoa</taxon>
        <taxon>Ecdysozoa</taxon>
        <taxon>Arthropoda</taxon>
        <taxon>Hexapoda</taxon>
        <taxon>Insecta</taxon>
        <taxon>Pterygota</taxon>
        <taxon>Neoptera</taxon>
        <taxon>Endopterygota</taxon>
        <taxon>Diptera</taxon>
        <taxon>Nematocera</taxon>
        <taxon>Culicoidea</taxon>
        <taxon>Culicidae</taxon>
        <taxon>Anophelinae</taxon>
        <taxon>Anopheles</taxon>
    </lineage>
</organism>
<evidence type="ECO:0000256" key="1">
    <source>
        <dbReference type="ARBA" id="ARBA00022723"/>
    </source>
</evidence>
<reference evidence="10" key="1">
    <citation type="submission" date="2014-01" db="EMBL/GenBank/DDBJ databases">
        <title>The Genome Sequence of Anopheles farauti FAR1 (V2).</title>
        <authorList>
            <consortium name="The Broad Institute Genomics Platform"/>
            <person name="Neafsey D.E."/>
            <person name="Besansky N."/>
            <person name="Howell P."/>
            <person name="Walton C."/>
            <person name="Young S.K."/>
            <person name="Zeng Q."/>
            <person name="Gargeya S."/>
            <person name="Fitzgerald M."/>
            <person name="Haas B."/>
            <person name="Abouelleil A."/>
            <person name="Allen A.W."/>
            <person name="Alvarado L."/>
            <person name="Arachchi H.M."/>
            <person name="Berlin A.M."/>
            <person name="Chapman S.B."/>
            <person name="Gainer-Dewar J."/>
            <person name="Goldberg J."/>
            <person name="Griggs A."/>
            <person name="Gujja S."/>
            <person name="Hansen M."/>
            <person name="Howarth C."/>
            <person name="Imamovic A."/>
            <person name="Ireland A."/>
            <person name="Larimer J."/>
            <person name="McCowan C."/>
            <person name="Murphy C."/>
            <person name="Pearson M."/>
            <person name="Poon T.W."/>
            <person name="Priest M."/>
            <person name="Roberts A."/>
            <person name="Saif S."/>
            <person name="Shea T."/>
            <person name="Sisk P."/>
            <person name="Sykes S."/>
            <person name="Wortman J."/>
            <person name="Nusbaum C."/>
            <person name="Birren B."/>
        </authorList>
    </citation>
    <scope>NUCLEOTIDE SEQUENCE [LARGE SCALE GENOMIC DNA]</scope>
    <source>
        <strain evidence="10">FAR1</strain>
    </source>
</reference>
<evidence type="ECO:0000256" key="3">
    <source>
        <dbReference type="ARBA" id="ARBA00022771"/>
    </source>
</evidence>
<proteinExistence type="predicted"/>
<evidence type="ECO:0000256" key="6">
    <source>
        <dbReference type="PROSITE-ProRule" id="PRU01263"/>
    </source>
</evidence>
<feature type="binding site" evidence="6">
    <location>
        <position position="13"/>
    </location>
    <ligand>
        <name>Zn(2+)</name>
        <dbReference type="ChEBI" id="CHEBI:29105"/>
    </ligand>
</feature>
<evidence type="ECO:0000256" key="4">
    <source>
        <dbReference type="ARBA" id="ARBA00022833"/>
    </source>
</evidence>
<keyword evidence="2" id="KW-0677">Repeat</keyword>
<dbReference type="SMART" id="SM00355">
    <property type="entry name" value="ZnF_C2H2"/>
    <property type="match status" value="7"/>
</dbReference>
<dbReference type="InterPro" id="IPR013087">
    <property type="entry name" value="Znf_C2H2_type"/>
</dbReference>
<feature type="domain" description="C2H2-type" evidence="7">
    <location>
        <begin position="316"/>
        <end position="344"/>
    </location>
</feature>
<dbReference type="Gene3D" id="3.30.160.60">
    <property type="entry name" value="Classic Zinc Finger"/>
    <property type="match status" value="4"/>
</dbReference>
<feature type="domain" description="ZAD" evidence="8">
    <location>
        <begin position="11"/>
        <end position="86"/>
    </location>
</feature>
<feature type="domain" description="C2H2-type" evidence="7">
    <location>
        <begin position="400"/>
        <end position="428"/>
    </location>
</feature>